<evidence type="ECO:0000313" key="1">
    <source>
        <dbReference type="EMBL" id="TNG89192.1"/>
    </source>
</evidence>
<gene>
    <name evidence="1" type="ORF">FHQ21_10405</name>
</gene>
<dbReference type="Gene3D" id="1.20.1260.10">
    <property type="match status" value="1"/>
</dbReference>
<protein>
    <submittedName>
        <fullName evidence="1">Ferritin</fullName>
    </submittedName>
</protein>
<feature type="non-terminal residue" evidence="1">
    <location>
        <position position="1"/>
    </location>
</feature>
<accession>A0ABY2XUH9</accession>
<evidence type="ECO:0000313" key="2">
    <source>
        <dbReference type="Proteomes" id="UP000305526"/>
    </source>
</evidence>
<organism evidence="1 2">
    <name type="scientific">Testudinibacter aquarius</name>
    <dbReference type="NCBI Taxonomy" id="1524974"/>
    <lineage>
        <taxon>Bacteria</taxon>
        <taxon>Pseudomonadati</taxon>
        <taxon>Pseudomonadota</taxon>
        <taxon>Gammaproteobacteria</taxon>
        <taxon>Pasteurellales</taxon>
        <taxon>Pasteurellaceae</taxon>
        <taxon>Testudinibacter</taxon>
    </lineage>
</organism>
<dbReference type="InterPro" id="IPR012347">
    <property type="entry name" value="Ferritin-like"/>
</dbReference>
<name>A0ABY2XUH9_9PAST</name>
<dbReference type="EMBL" id="VDGV01000103">
    <property type="protein sequence ID" value="TNG89192.1"/>
    <property type="molecule type" value="Genomic_DNA"/>
</dbReference>
<sequence length="41" mass="4788">QWYVAEQHEEEKLFNSILDKFNLLGDSGLSLYFLDKELAAL</sequence>
<reference evidence="1 2" key="1">
    <citation type="submission" date="2019-05" db="EMBL/GenBank/DDBJ databases">
        <title>Pasteurellaceae isolates from reptiles.</title>
        <authorList>
            <person name="Bojesen A.M."/>
            <person name="Lund E."/>
        </authorList>
    </citation>
    <scope>NUCLEOTIDE SEQUENCE [LARGE SCALE GENOMIC DNA]</scope>
    <source>
        <strain evidence="1 2">ELNT2x</strain>
    </source>
</reference>
<dbReference type="InterPro" id="IPR009078">
    <property type="entry name" value="Ferritin-like_SF"/>
</dbReference>
<comment type="caution">
    <text evidence="1">The sequence shown here is derived from an EMBL/GenBank/DDBJ whole genome shotgun (WGS) entry which is preliminary data.</text>
</comment>
<keyword evidence="2" id="KW-1185">Reference proteome</keyword>
<proteinExistence type="predicted"/>
<dbReference type="Proteomes" id="UP000305526">
    <property type="component" value="Unassembled WGS sequence"/>
</dbReference>
<dbReference type="SUPFAM" id="SSF47240">
    <property type="entry name" value="Ferritin-like"/>
    <property type="match status" value="1"/>
</dbReference>